<gene>
    <name evidence="1" type="ORF">WMW72_25385</name>
</gene>
<comment type="caution">
    <text evidence="1">The sequence shown here is derived from an EMBL/GenBank/DDBJ whole genome shotgun (WGS) entry which is preliminary data.</text>
</comment>
<proteinExistence type="predicted"/>
<keyword evidence="2" id="KW-1185">Reference proteome</keyword>
<dbReference type="Pfam" id="PF10844">
    <property type="entry name" value="DUF2577"/>
    <property type="match status" value="1"/>
</dbReference>
<dbReference type="Proteomes" id="UP001469365">
    <property type="component" value="Unassembled WGS sequence"/>
</dbReference>
<evidence type="ECO:0000313" key="2">
    <source>
        <dbReference type="Proteomes" id="UP001469365"/>
    </source>
</evidence>
<protein>
    <submittedName>
        <fullName evidence="1">DUF2577 domain-containing protein</fullName>
    </submittedName>
</protein>
<dbReference type="EMBL" id="JBBPCC010000019">
    <property type="protein sequence ID" value="MEK8131245.1"/>
    <property type="molecule type" value="Genomic_DNA"/>
</dbReference>
<accession>A0ABU9DQW1</accession>
<dbReference type="RefSeq" id="WP_341418373.1">
    <property type="nucleotide sequence ID" value="NZ_JBBPCC010000019.1"/>
</dbReference>
<name>A0ABU9DQW1_9BACL</name>
<reference evidence="1 2" key="1">
    <citation type="submission" date="2024-04" db="EMBL/GenBank/DDBJ databases">
        <title>draft genome sequnece of Paenibacillus filicis.</title>
        <authorList>
            <person name="Kim D.-U."/>
        </authorList>
    </citation>
    <scope>NUCLEOTIDE SEQUENCE [LARGE SCALE GENOMIC DNA]</scope>
    <source>
        <strain evidence="1 2">KACC14197</strain>
    </source>
</reference>
<organism evidence="1 2">
    <name type="scientific">Paenibacillus filicis</name>
    <dbReference type="NCBI Taxonomy" id="669464"/>
    <lineage>
        <taxon>Bacteria</taxon>
        <taxon>Bacillati</taxon>
        <taxon>Bacillota</taxon>
        <taxon>Bacilli</taxon>
        <taxon>Bacillales</taxon>
        <taxon>Paenibacillaceae</taxon>
        <taxon>Paenibacillus</taxon>
    </lineage>
</organism>
<dbReference type="InterPro" id="IPR022555">
    <property type="entry name" value="DUF2577"/>
</dbReference>
<sequence length="102" mass="11142">MSVSRMLDVIKKASLGAVDAGQPLAVLFGTVVSVRPLEVSVDERFLLPEELLLVPESMRRQELTLSGQKVVIRDGLYAGDRLLLLRIQGGGQFIVLDRVVSP</sequence>
<evidence type="ECO:0000313" key="1">
    <source>
        <dbReference type="EMBL" id="MEK8131245.1"/>
    </source>
</evidence>